<dbReference type="Gene3D" id="1.25.40.10">
    <property type="entry name" value="Tetratricopeptide repeat domain"/>
    <property type="match status" value="1"/>
</dbReference>
<feature type="domain" description="PEGA" evidence="3">
    <location>
        <begin position="133"/>
        <end position="198"/>
    </location>
</feature>
<keyword evidence="1" id="KW-0472">Membrane</keyword>
<sequence>MTLTMKKRPLVWGWSVAMALMAPVASAQQAATPAAAEETDALTDKARQLYEEGRAAAAAGQWADAHASFLAAWAIKNHYQIASNLGVACLKLGKHRDAAEYLTRYLREAPASKVRERQAAEASLKEALAKVASVTVQVAPQGAEVTVDRAAVGRAPLPDPVFLDPGQHEIGARLEGHVPEKRPIEAAAGAAETVVLQLDRRPAPDAGVGAGAGVVAGPVVPPRDNVRTAVLVGGGIAAGAGVVTGVVLTVLSNGRASDAEELRRELITEGGGFALCPDVNPSRCAALKDTVLAKNDLTNAAFWSFVAGGAIGVGTLVYGLVTMKPAASTPSVQVAPLLGAGASGLLLSGKF</sequence>
<evidence type="ECO:0000256" key="2">
    <source>
        <dbReference type="SAM" id="SignalP"/>
    </source>
</evidence>
<evidence type="ECO:0000313" key="5">
    <source>
        <dbReference type="Proteomes" id="UP000295781"/>
    </source>
</evidence>
<dbReference type="OrthoDB" id="5382214at2"/>
<feature type="transmembrane region" description="Helical" evidence="1">
    <location>
        <begin position="300"/>
        <end position="321"/>
    </location>
</feature>
<evidence type="ECO:0000313" key="4">
    <source>
        <dbReference type="EMBL" id="AUX20996.1"/>
    </source>
</evidence>
<name>A0A4P2PWW0_SORCE</name>
<reference evidence="4 5" key="1">
    <citation type="submission" date="2015-09" db="EMBL/GenBank/DDBJ databases">
        <title>Sorangium comparison.</title>
        <authorList>
            <person name="Zaburannyi N."/>
            <person name="Bunk B."/>
            <person name="Overmann J."/>
            <person name="Mueller R."/>
        </authorList>
    </citation>
    <scope>NUCLEOTIDE SEQUENCE [LARGE SCALE GENOMIC DNA]</scope>
    <source>
        <strain evidence="4 5">So ceGT47</strain>
    </source>
</reference>
<organism evidence="4 5">
    <name type="scientific">Sorangium cellulosum</name>
    <name type="common">Polyangium cellulosum</name>
    <dbReference type="NCBI Taxonomy" id="56"/>
    <lineage>
        <taxon>Bacteria</taxon>
        <taxon>Pseudomonadati</taxon>
        <taxon>Myxococcota</taxon>
        <taxon>Polyangia</taxon>
        <taxon>Polyangiales</taxon>
        <taxon>Polyangiaceae</taxon>
        <taxon>Sorangium</taxon>
    </lineage>
</organism>
<evidence type="ECO:0000259" key="3">
    <source>
        <dbReference type="Pfam" id="PF08308"/>
    </source>
</evidence>
<keyword evidence="2" id="KW-0732">Signal</keyword>
<dbReference type="InterPro" id="IPR011990">
    <property type="entry name" value="TPR-like_helical_dom_sf"/>
</dbReference>
<gene>
    <name evidence="4" type="ORF">SOCEGT47_014740</name>
</gene>
<dbReference type="InterPro" id="IPR013229">
    <property type="entry name" value="PEGA"/>
</dbReference>
<feature type="chain" id="PRO_5020980884" description="PEGA domain-containing protein" evidence="2">
    <location>
        <begin position="28"/>
        <end position="351"/>
    </location>
</feature>
<evidence type="ECO:0000256" key="1">
    <source>
        <dbReference type="SAM" id="Phobius"/>
    </source>
</evidence>
<feature type="signal peptide" evidence="2">
    <location>
        <begin position="1"/>
        <end position="27"/>
    </location>
</feature>
<dbReference type="EMBL" id="CP012670">
    <property type="protein sequence ID" value="AUX20996.1"/>
    <property type="molecule type" value="Genomic_DNA"/>
</dbReference>
<dbReference type="Pfam" id="PF08308">
    <property type="entry name" value="PEGA"/>
    <property type="match status" value="1"/>
</dbReference>
<dbReference type="AlphaFoldDB" id="A0A4P2PWW0"/>
<keyword evidence="1" id="KW-1133">Transmembrane helix</keyword>
<accession>A0A4P2PWW0</accession>
<protein>
    <recommendedName>
        <fullName evidence="3">PEGA domain-containing protein</fullName>
    </recommendedName>
</protein>
<dbReference type="SUPFAM" id="SSF48452">
    <property type="entry name" value="TPR-like"/>
    <property type="match status" value="1"/>
</dbReference>
<keyword evidence="1" id="KW-0812">Transmembrane</keyword>
<proteinExistence type="predicted"/>
<dbReference type="Proteomes" id="UP000295781">
    <property type="component" value="Chromosome"/>
</dbReference>